<dbReference type="CDD" id="cd03784">
    <property type="entry name" value="GT1_Gtf-like"/>
    <property type="match status" value="1"/>
</dbReference>
<protein>
    <submittedName>
        <fullName evidence="5">Udp-glucose,sterol transferase</fullName>
    </submittedName>
</protein>
<evidence type="ECO:0000259" key="4">
    <source>
        <dbReference type="Pfam" id="PF06722"/>
    </source>
</evidence>
<dbReference type="EMBL" id="PXXK01000054">
    <property type="protein sequence ID" value="RFN52956.1"/>
    <property type="molecule type" value="Genomic_DNA"/>
</dbReference>
<evidence type="ECO:0000256" key="2">
    <source>
        <dbReference type="SAM" id="MobiDB-lite"/>
    </source>
</evidence>
<evidence type="ECO:0000313" key="5">
    <source>
        <dbReference type="EMBL" id="RFN52956.1"/>
    </source>
</evidence>
<dbReference type="SUPFAM" id="SSF53756">
    <property type="entry name" value="UDP-Glycosyltransferase/glycogen phosphorylase"/>
    <property type="match status" value="1"/>
</dbReference>
<dbReference type="InterPro" id="IPR010610">
    <property type="entry name" value="EryCIII-like_C"/>
</dbReference>
<dbReference type="Pfam" id="PF03033">
    <property type="entry name" value="Glyco_transf_28"/>
    <property type="match status" value="1"/>
</dbReference>
<feature type="compositionally biased region" description="Basic and acidic residues" evidence="2">
    <location>
        <begin position="1"/>
        <end position="10"/>
    </location>
</feature>
<proteinExistence type="predicted"/>
<organism evidence="5 6">
    <name type="scientific">Fusarium flagelliforme</name>
    <dbReference type="NCBI Taxonomy" id="2675880"/>
    <lineage>
        <taxon>Eukaryota</taxon>
        <taxon>Fungi</taxon>
        <taxon>Dikarya</taxon>
        <taxon>Ascomycota</taxon>
        <taxon>Pezizomycotina</taxon>
        <taxon>Sordariomycetes</taxon>
        <taxon>Hypocreomycetidae</taxon>
        <taxon>Hypocreales</taxon>
        <taxon>Nectriaceae</taxon>
        <taxon>Fusarium</taxon>
        <taxon>Fusarium incarnatum-equiseti species complex</taxon>
    </lineage>
</organism>
<dbReference type="PANTHER" id="PTHR48050:SF27">
    <property type="entry name" value="GLUCOSYLTRANSFERASE, PUTATIVE (AFU_ORTHOLOGUE AFUA_7G04880)-RELATED"/>
    <property type="match status" value="1"/>
</dbReference>
<dbReference type="GO" id="GO:0016906">
    <property type="term" value="F:sterol 3-beta-glucosyltransferase activity"/>
    <property type="evidence" value="ECO:0007669"/>
    <property type="project" value="UniProtKB-ARBA"/>
</dbReference>
<keyword evidence="6" id="KW-1185">Reference proteome</keyword>
<dbReference type="InterPro" id="IPR004276">
    <property type="entry name" value="GlycoTrans_28_N"/>
</dbReference>
<evidence type="ECO:0000256" key="1">
    <source>
        <dbReference type="ARBA" id="ARBA00022679"/>
    </source>
</evidence>
<reference evidence="5 6" key="1">
    <citation type="journal article" date="2018" name="PLoS Pathog.">
        <title>Evolution of structural diversity of trichothecenes, a family of toxins produced by plant pathogenic and entomopathogenic fungi.</title>
        <authorList>
            <person name="Proctor R.H."/>
            <person name="McCormick S.P."/>
            <person name="Kim H.S."/>
            <person name="Cardoza R.E."/>
            <person name="Stanley A.M."/>
            <person name="Lindo L."/>
            <person name="Kelly A."/>
            <person name="Brown D.W."/>
            <person name="Lee T."/>
            <person name="Vaughan M.M."/>
            <person name="Alexander N.J."/>
            <person name="Busman M."/>
            <person name="Gutierrez S."/>
        </authorList>
    </citation>
    <scope>NUCLEOTIDE SEQUENCE [LARGE SCALE GENOMIC DNA]</scope>
    <source>
        <strain evidence="5 6">NRRL 13405</strain>
    </source>
</reference>
<evidence type="ECO:0000313" key="6">
    <source>
        <dbReference type="Proteomes" id="UP000265631"/>
    </source>
</evidence>
<accession>A0A395MYK5</accession>
<evidence type="ECO:0000259" key="3">
    <source>
        <dbReference type="Pfam" id="PF03033"/>
    </source>
</evidence>
<comment type="caution">
    <text evidence="5">The sequence shown here is derived from an EMBL/GenBank/DDBJ whole genome shotgun (WGS) entry which is preliminary data.</text>
</comment>
<feature type="compositionally biased region" description="Polar residues" evidence="2">
    <location>
        <begin position="15"/>
        <end position="28"/>
    </location>
</feature>
<dbReference type="InterPro" id="IPR050426">
    <property type="entry name" value="Glycosyltransferase_28"/>
</dbReference>
<feature type="region of interest" description="Disordered" evidence="2">
    <location>
        <begin position="1"/>
        <end position="51"/>
    </location>
</feature>
<keyword evidence="1 5" id="KW-0808">Transferase</keyword>
<dbReference type="Pfam" id="PF06722">
    <property type="entry name" value="EryCIII-like_C"/>
    <property type="match status" value="1"/>
</dbReference>
<sequence>MYQEKNRNEKILQSPDEQPTTSSCQPESLDQFPPPYSPRLDTPPEKTDTGDIIPININIQVVGSRGDVQPFIALGVALKNDGHRVRLSTHAQFRDTVISAGLEFFDIGGDPADLMAFMLDWKTANKASYAAVEMLTWQGLGDIVNEWRTHRLGIEPVPGTEGHRLLDVLEVPFTYCWSSSLVAKPEDWGSHIDVCGFFFRESPEYSPSPELEEFLRTGPPPVYIGFGSIVASGSESLMTTVLAAVRTAGVRAIISQGWSNLGGDNTSDVFFITDCPHEWLFQKVVAVVHHGGAGTTACGLRFGKPTAIIPFFGDQPFWGSVIAKAGAGPEPIAYRSLTSTGLAQAIKFCLTDEAAEAAGKIAEAMRTENGVAAAVQSFYKHLPFDKMKCDFYPNQPAALACGRGNHSVKMCKAVASVLVKNQRLEMKKLSLYRANPLAIENIRWDPFTAVSAAAVSTLLGMISDTVDIVVKPIQARQHRQKQEGYLLVDGIGDEVQNVTLEPVTTSIQDTPSFAMLPLGDSTQSSRLQNVLRSVTSDHAIPTMPEVSVSKSVLGGMGRLAGNTTKGILVDMPLALTEGFRAIPKLYGDPMSNHDSVHDFRSGVSVAGKRFCEGISGSVTDIFTHTYHGKMEQGAAGAAMGLAKGTASFVAKCTSATLGLISYPAQGVYRSIWMKTHEPPLQQMLAAKLVEGDWLVSEESRWNRDRMAIIEDFVGLRSARK</sequence>
<dbReference type="FunFam" id="3.40.50.2000:FF:000009">
    <property type="entry name" value="Sterol 3-beta-glucosyltransferase UGT80A2"/>
    <property type="match status" value="1"/>
</dbReference>
<feature type="domain" description="Glycosyltransferase family 28 N-terminal" evidence="3">
    <location>
        <begin position="59"/>
        <end position="113"/>
    </location>
</feature>
<gene>
    <name evidence="5" type="ORF">FIE12Z_2727</name>
</gene>
<dbReference type="STRING" id="2594813.A0A395MYK5"/>
<dbReference type="Gene3D" id="3.40.50.2000">
    <property type="entry name" value="Glycogen Phosphorylase B"/>
    <property type="match status" value="2"/>
</dbReference>
<dbReference type="PANTHER" id="PTHR48050">
    <property type="entry name" value="STEROL 3-BETA-GLUCOSYLTRANSFERASE"/>
    <property type="match status" value="1"/>
</dbReference>
<name>A0A395MYK5_9HYPO</name>
<dbReference type="Proteomes" id="UP000265631">
    <property type="component" value="Unassembled WGS sequence"/>
</dbReference>
<dbReference type="InterPro" id="IPR002213">
    <property type="entry name" value="UDP_glucos_trans"/>
</dbReference>
<feature type="domain" description="Erythromycin biosynthesis protein CIII-like C-terminal" evidence="4">
    <location>
        <begin position="275"/>
        <end position="367"/>
    </location>
</feature>
<dbReference type="AlphaFoldDB" id="A0A395MYK5"/>
<dbReference type="GO" id="GO:0005975">
    <property type="term" value="P:carbohydrate metabolic process"/>
    <property type="evidence" value="ECO:0007669"/>
    <property type="project" value="InterPro"/>
</dbReference>